<dbReference type="InterPro" id="IPR012340">
    <property type="entry name" value="NA-bd_OB-fold"/>
</dbReference>
<dbReference type="GO" id="GO:0000785">
    <property type="term" value="C:chromatin"/>
    <property type="evidence" value="ECO:0007669"/>
    <property type="project" value="EnsemblFungi"/>
</dbReference>
<keyword evidence="7" id="KW-1185">Reference proteome</keyword>
<proteinExistence type="inferred from homology"/>
<reference evidence="6 7" key="1">
    <citation type="submission" date="2016-10" db="EMBL/GenBank/DDBJ databases">
        <title>The genome of Paramicrosporidium saccamoebae is the missing link in understanding Cryptomycota and Microsporidia evolution.</title>
        <authorList>
            <person name="Quandt C.A."/>
            <person name="Beaudet D."/>
            <person name="Corsaro D."/>
            <person name="Michel R."/>
            <person name="Corradi N."/>
            <person name="James T."/>
        </authorList>
    </citation>
    <scope>NUCLEOTIDE SEQUENCE [LARGE SCALE GENOMIC DNA]</scope>
    <source>
        <strain evidence="6 7">KSL3</strain>
    </source>
</reference>
<organism evidence="6 7">
    <name type="scientific">Paramicrosporidium saccamoebae</name>
    <dbReference type="NCBI Taxonomy" id="1246581"/>
    <lineage>
        <taxon>Eukaryota</taxon>
        <taxon>Fungi</taxon>
        <taxon>Fungi incertae sedis</taxon>
        <taxon>Cryptomycota</taxon>
        <taxon>Cryptomycota incertae sedis</taxon>
        <taxon>Paramicrosporidium</taxon>
    </lineage>
</organism>
<evidence type="ECO:0000256" key="1">
    <source>
        <dbReference type="ARBA" id="ARBA00004123"/>
    </source>
</evidence>
<dbReference type="GO" id="GO:0042797">
    <property type="term" value="P:tRNA transcription by RNA polymerase III"/>
    <property type="evidence" value="ECO:0007669"/>
    <property type="project" value="EnsemblFungi"/>
</dbReference>
<dbReference type="GO" id="GO:0006386">
    <property type="term" value="P:termination of RNA polymerase III transcription"/>
    <property type="evidence" value="ECO:0007669"/>
    <property type="project" value="EnsemblFungi"/>
</dbReference>
<dbReference type="SUPFAM" id="SSF88798">
    <property type="entry name" value="N-terminal, heterodimerisation domain of RBP7 (RpoE)"/>
    <property type="match status" value="1"/>
</dbReference>
<dbReference type="AlphaFoldDB" id="A0A2H9TKH0"/>
<dbReference type="InterPro" id="IPR045113">
    <property type="entry name" value="Rpb7-like"/>
</dbReference>
<evidence type="ECO:0000256" key="2">
    <source>
        <dbReference type="ARBA" id="ARBA00009307"/>
    </source>
</evidence>
<dbReference type="GO" id="GO:0006384">
    <property type="term" value="P:transcription initiation at RNA polymerase III promoter"/>
    <property type="evidence" value="ECO:0007669"/>
    <property type="project" value="EnsemblFungi"/>
</dbReference>
<dbReference type="InterPro" id="IPR036898">
    <property type="entry name" value="RNA_pol_Rpb7-like_N_sf"/>
</dbReference>
<comment type="caution">
    <text evidence="6">The sequence shown here is derived from an EMBL/GenBank/DDBJ whole genome shotgun (WGS) entry which is preliminary data.</text>
</comment>
<dbReference type="STRING" id="1246581.A0A2H9TKH0"/>
<dbReference type="Gene3D" id="3.30.1490.120">
    <property type="entry name" value="RNA polymerase Rpb7-like, N-terminal domain"/>
    <property type="match status" value="1"/>
</dbReference>
<comment type="similarity">
    <text evidence="2">Belongs to the eukaryotic RPB7/RPC8 RNA polymerase subunit family.</text>
</comment>
<dbReference type="OrthoDB" id="10256606at2759"/>
<evidence type="ECO:0000259" key="5">
    <source>
        <dbReference type="PROSITE" id="PS50126"/>
    </source>
</evidence>
<sequence length="208" mass="23302">MDFMFSLVTIRDCVKLSPSKLKQDFVKAIILALNQKYCNKVVHIFDVLEAADPYVHLGEASAIVKVKFRLIVFRPFVGEILEGTVRSSSEEGIHVSVSLFDDILVPPACMQPNTTFDPSEQVWSWNYEENQMFLDVGETIRFRVMGEQFTETAPLQKEVLMAARAAALSGTEVIPVGEELPVTPAPYKLVATIAEDGLGLVRWWQPPE</sequence>
<evidence type="ECO:0000256" key="3">
    <source>
        <dbReference type="ARBA" id="ARBA00022478"/>
    </source>
</evidence>
<keyword evidence="4" id="KW-0804">Transcription</keyword>
<evidence type="ECO:0000256" key="4">
    <source>
        <dbReference type="ARBA" id="ARBA00023163"/>
    </source>
</evidence>
<name>A0A2H9TKH0_9FUNG</name>
<dbReference type="InterPro" id="IPR013238">
    <property type="entry name" value="RNA_pol_III_Rbc25"/>
</dbReference>
<dbReference type="PANTHER" id="PTHR12709">
    <property type="entry name" value="DNA-DIRECTED RNA POLYMERASE II, III"/>
    <property type="match status" value="1"/>
</dbReference>
<dbReference type="InterPro" id="IPR003029">
    <property type="entry name" value="S1_domain"/>
</dbReference>
<dbReference type="PROSITE" id="PS50126">
    <property type="entry name" value="S1"/>
    <property type="match status" value="1"/>
</dbReference>
<dbReference type="Pfam" id="PF08292">
    <property type="entry name" value="RNA_pol_Rbc25"/>
    <property type="match status" value="1"/>
</dbReference>
<dbReference type="GO" id="GO:0003676">
    <property type="term" value="F:nucleic acid binding"/>
    <property type="evidence" value="ECO:0007669"/>
    <property type="project" value="InterPro"/>
</dbReference>
<dbReference type="Proteomes" id="UP000240830">
    <property type="component" value="Unassembled WGS sequence"/>
</dbReference>
<dbReference type="EMBL" id="MTSL01000134">
    <property type="protein sequence ID" value="PJF18228.1"/>
    <property type="molecule type" value="Genomic_DNA"/>
</dbReference>
<protein>
    <submittedName>
        <fullName evidence="6">Putative DNA-directed RNA polymerase III subunit RPC8</fullName>
    </submittedName>
</protein>
<gene>
    <name evidence="6" type="ORF">PSACC_01948</name>
</gene>
<evidence type="ECO:0000313" key="7">
    <source>
        <dbReference type="Proteomes" id="UP000240830"/>
    </source>
</evidence>
<evidence type="ECO:0000313" key="6">
    <source>
        <dbReference type="EMBL" id="PJF18228.1"/>
    </source>
</evidence>
<dbReference type="GO" id="GO:0003899">
    <property type="term" value="F:DNA-directed RNA polymerase activity"/>
    <property type="evidence" value="ECO:0007669"/>
    <property type="project" value="EnsemblFungi"/>
</dbReference>
<keyword evidence="3 6" id="KW-0240">DNA-directed RNA polymerase</keyword>
<comment type="subcellular location">
    <subcellularLocation>
        <location evidence="1">Nucleus</location>
    </subcellularLocation>
</comment>
<dbReference type="GO" id="GO:0005666">
    <property type="term" value="C:RNA polymerase III complex"/>
    <property type="evidence" value="ECO:0007669"/>
    <property type="project" value="EnsemblFungi"/>
</dbReference>
<dbReference type="PANTHER" id="PTHR12709:SF1">
    <property type="entry name" value="DNA-DIRECTED RNA POLYMERASE III SUBUNIT RPC8"/>
    <property type="match status" value="1"/>
</dbReference>
<dbReference type="Gene3D" id="2.40.50.140">
    <property type="entry name" value="Nucleic acid-binding proteins"/>
    <property type="match status" value="1"/>
</dbReference>
<accession>A0A2H9TKH0</accession>
<feature type="domain" description="S1 motif" evidence="5">
    <location>
        <begin position="78"/>
        <end position="164"/>
    </location>
</feature>
<dbReference type="SUPFAM" id="SSF50249">
    <property type="entry name" value="Nucleic acid-binding proteins"/>
    <property type="match status" value="1"/>
</dbReference>